<reference evidence="1 2" key="1">
    <citation type="submission" date="2024-09" db="EMBL/GenBank/DDBJ databases">
        <title>Paenibacillus zeirhizospherea sp. nov., isolated from surface of the maize (Zea mays) roots in a horticulture field, Hungary.</title>
        <authorList>
            <person name="Marton D."/>
            <person name="Farkas M."/>
            <person name="Bedics A."/>
            <person name="Toth E."/>
            <person name="Tancsics A."/>
            <person name="Boka K."/>
            <person name="Maroti G."/>
            <person name="Kriszt B."/>
            <person name="Cserhati M."/>
        </authorList>
    </citation>
    <scope>NUCLEOTIDE SEQUENCE [LARGE SCALE GENOMIC DNA]</scope>
    <source>
        <strain evidence="1 2">KCTC 33519</strain>
    </source>
</reference>
<dbReference type="RefSeq" id="WP_375354675.1">
    <property type="nucleotide sequence ID" value="NZ_JBHHMI010000005.1"/>
</dbReference>
<dbReference type="NCBIfam" id="TIGR02837">
    <property type="entry name" value="spore_II_R"/>
    <property type="match status" value="1"/>
</dbReference>
<proteinExistence type="predicted"/>
<sequence>MKATVKQTVIILVCLFILVMSWEGQKVDAAVPGWVQQASAIPHDSIRLRILANSDLPEDQLVKLQVRDAVVAEMNTWIDEMQQPRSLEQARSIVRTRLPEIRETVGRELARQGLTYTYKVELGQVPFPTKIYGNRVYPAGQYEAVRITLGEGAGKNWWCVLFPPLCFVGVNSSQGVDKAVAAGENVGQGDNKGDQVEVRFYLVDKAVDLWNWVSGLLS</sequence>
<name>A0ABV5ARG1_9BACL</name>
<dbReference type="InterPro" id="IPR014202">
    <property type="entry name" value="Spore_II_R"/>
</dbReference>
<protein>
    <submittedName>
        <fullName evidence="1">Stage II sporulation protein R</fullName>
    </submittedName>
</protein>
<evidence type="ECO:0000313" key="2">
    <source>
        <dbReference type="Proteomes" id="UP001580346"/>
    </source>
</evidence>
<organism evidence="1 2">
    <name type="scientific">Paenibacillus enshidis</name>
    <dbReference type="NCBI Taxonomy" id="1458439"/>
    <lineage>
        <taxon>Bacteria</taxon>
        <taxon>Bacillati</taxon>
        <taxon>Bacillota</taxon>
        <taxon>Bacilli</taxon>
        <taxon>Bacillales</taxon>
        <taxon>Paenibacillaceae</taxon>
        <taxon>Paenibacillus</taxon>
    </lineage>
</organism>
<dbReference type="EMBL" id="JBHHMI010000005">
    <property type="protein sequence ID" value="MFB5266782.1"/>
    <property type="molecule type" value="Genomic_DNA"/>
</dbReference>
<dbReference type="Pfam" id="PF09551">
    <property type="entry name" value="Spore_II_R"/>
    <property type="match status" value="1"/>
</dbReference>
<keyword evidence="2" id="KW-1185">Reference proteome</keyword>
<evidence type="ECO:0000313" key="1">
    <source>
        <dbReference type="EMBL" id="MFB5266782.1"/>
    </source>
</evidence>
<dbReference type="Proteomes" id="UP001580346">
    <property type="component" value="Unassembled WGS sequence"/>
</dbReference>
<comment type="caution">
    <text evidence="1">The sequence shown here is derived from an EMBL/GenBank/DDBJ whole genome shotgun (WGS) entry which is preliminary data.</text>
</comment>
<accession>A0ABV5ARG1</accession>
<gene>
    <name evidence="1" type="primary">spoIIR</name>
    <name evidence="1" type="ORF">ACE41H_08275</name>
</gene>